<evidence type="ECO:0000256" key="5">
    <source>
        <dbReference type="ARBA" id="ARBA00023163"/>
    </source>
</evidence>
<dbReference type="InterPro" id="IPR037401">
    <property type="entry name" value="SnoaL-like"/>
</dbReference>
<comment type="subunit">
    <text evidence="2">Interacts transiently with the RNA polymerase catalytic core formed by RpoA, RpoB, RpoC and RpoZ (2 alpha, 1 beta, 1 beta' and 1 omega subunit) to form the RNA polymerase holoenzyme that can initiate transcription.</text>
</comment>
<dbReference type="GO" id="GO:0003899">
    <property type="term" value="F:DNA-directed RNA polymerase activity"/>
    <property type="evidence" value="ECO:0007669"/>
    <property type="project" value="UniProtKB-EC"/>
</dbReference>
<keyword evidence="5" id="KW-0804">Transcription</keyword>
<evidence type="ECO:0000259" key="8">
    <source>
        <dbReference type="Pfam" id="PF12680"/>
    </source>
</evidence>
<dbReference type="Proteomes" id="UP000598146">
    <property type="component" value="Unassembled WGS sequence"/>
</dbReference>
<dbReference type="InterPro" id="IPR007627">
    <property type="entry name" value="RNA_pol_sigma70_r2"/>
</dbReference>
<dbReference type="NCBIfam" id="TIGR02960">
    <property type="entry name" value="SigX5"/>
    <property type="match status" value="1"/>
</dbReference>
<dbReference type="SUPFAM" id="SSF54427">
    <property type="entry name" value="NTF2-like"/>
    <property type="match status" value="1"/>
</dbReference>
<feature type="domain" description="RNA polymerase sigma-70 region 2" evidence="6">
    <location>
        <begin position="7"/>
        <end position="74"/>
    </location>
</feature>
<dbReference type="InterPro" id="IPR013249">
    <property type="entry name" value="RNA_pol_sigma70_r4_t2"/>
</dbReference>
<dbReference type="InterPro" id="IPR014284">
    <property type="entry name" value="RNA_pol_sigma-70_dom"/>
</dbReference>
<dbReference type="CDD" id="cd06171">
    <property type="entry name" value="Sigma70_r4"/>
    <property type="match status" value="1"/>
</dbReference>
<dbReference type="InterPro" id="IPR013324">
    <property type="entry name" value="RNA_pol_sigma_r3/r4-like"/>
</dbReference>
<name>A0A931C9E2_9ACTN</name>
<dbReference type="GO" id="GO:0006352">
    <property type="term" value="P:DNA-templated transcription initiation"/>
    <property type="evidence" value="ECO:0007669"/>
    <property type="project" value="InterPro"/>
</dbReference>
<organism evidence="9 10">
    <name type="scientific">Actinoplanes aureus</name>
    <dbReference type="NCBI Taxonomy" id="2792083"/>
    <lineage>
        <taxon>Bacteria</taxon>
        <taxon>Bacillati</taxon>
        <taxon>Actinomycetota</taxon>
        <taxon>Actinomycetes</taxon>
        <taxon>Micromonosporales</taxon>
        <taxon>Micromonosporaceae</taxon>
        <taxon>Actinoplanes</taxon>
    </lineage>
</organism>
<feature type="domain" description="RNA polymerase sigma factor 70 region 4 type 2" evidence="7">
    <location>
        <begin position="112"/>
        <end position="160"/>
    </location>
</feature>
<dbReference type="InterPro" id="IPR036388">
    <property type="entry name" value="WH-like_DNA-bd_sf"/>
</dbReference>
<dbReference type="PANTHER" id="PTHR43133">
    <property type="entry name" value="RNA POLYMERASE ECF-TYPE SIGMA FACTO"/>
    <property type="match status" value="1"/>
</dbReference>
<dbReference type="AlphaFoldDB" id="A0A931C9E2"/>
<dbReference type="RefSeq" id="WP_196416363.1">
    <property type="nucleotide sequence ID" value="NZ_JADQTO010000011.1"/>
</dbReference>
<dbReference type="SUPFAM" id="SSF88659">
    <property type="entry name" value="Sigma3 and sigma4 domains of RNA polymerase sigma factors"/>
    <property type="match status" value="1"/>
</dbReference>
<dbReference type="EMBL" id="JADQTO010000011">
    <property type="protein sequence ID" value="MBG0564589.1"/>
    <property type="molecule type" value="Genomic_DNA"/>
</dbReference>
<dbReference type="PANTHER" id="PTHR43133:SF65">
    <property type="entry name" value="ECF RNA POLYMERASE SIGMA FACTOR SIGG"/>
    <property type="match status" value="1"/>
</dbReference>
<sequence length="302" mass="33194">MDAFDALIAPLRPELHAHCYRMLGSVHDADDALQETLVRAWKAFDRLDGRDNPRAWLFRIATNRCLTMLTGRARRELPTGTDAAWLEPYADDHLGPEARTVARETIELSFVVALQRLSARQRAVLLLRDVLGFSSREVAGQLGSSVGAVDSAMQRARKALAEAHPGPSQQATISDLGEPAVLDLARRYTAAWESGDVDAIVGMLTDDARYSMPPLPLAYHGRPAIRGFLSEDGGPLSYRWRFRPAAANGQITFGTYRWDDDRAAYLPGGLDLLRLRPDGIAEVVSFLDADLTTFGLPAKLPS</sequence>
<dbReference type="NCBIfam" id="NF006089">
    <property type="entry name" value="PRK08241.1"/>
    <property type="match status" value="1"/>
</dbReference>
<dbReference type="Pfam" id="PF12680">
    <property type="entry name" value="SnoaL_2"/>
    <property type="match status" value="1"/>
</dbReference>
<feature type="domain" description="SnoaL-like" evidence="8">
    <location>
        <begin position="185"/>
        <end position="275"/>
    </location>
</feature>
<comment type="similarity">
    <text evidence="1">Belongs to the sigma-70 factor family. ECF subfamily.</text>
</comment>
<evidence type="ECO:0000256" key="3">
    <source>
        <dbReference type="ARBA" id="ARBA00023015"/>
    </source>
</evidence>
<dbReference type="GO" id="GO:0016987">
    <property type="term" value="F:sigma factor activity"/>
    <property type="evidence" value="ECO:0007669"/>
    <property type="project" value="UniProtKB-KW"/>
</dbReference>
<dbReference type="InterPro" id="IPR039425">
    <property type="entry name" value="RNA_pol_sigma-70-like"/>
</dbReference>
<dbReference type="GO" id="GO:0003677">
    <property type="term" value="F:DNA binding"/>
    <property type="evidence" value="ECO:0007669"/>
    <property type="project" value="InterPro"/>
</dbReference>
<gene>
    <name evidence="9" type="ORF">I4J89_24375</name>
</gene>
<proteinExistence type="inferred from homology"/>
<evidence type="ECO:0000259" key="6">
    <source>
        <dbReference type="Pfam" id="PF04542"/>
    </source>
</evidence>
<comment type="caution">
    <text evidence="9">The sequence shown here is derived from an EMBL/GenBank/DDBJ whole genome shotgun (WGS) entry which is preliminary data.</text>
</comment>
<dbReference type="Gene3D" id="3.10.450.50">
    <property type="match status" value="1"/>
</dbReference>
<keyword evidence="9" id="KW-0548">Nucleotidyltransferase</keyword>
<dbReference type="Pfam" id="PF08281">
    <property type="entry name" value="Sigma70_r4_2"/>
    <property type="match status" value="1"/>
</dbReference>
<keyword evidence="10" id="KW-1185">Reference proteome</keyword>
<keyword evidence="3" id="KW-0805">Transcription regulation</keyword>
<evidence type="ECO:0000256" key="2">
    <source>
        <dbReference type="ARBA" id="ARBA00011344"/>
    </source>
</evidence>
<evidence type="ECO:0000313" key="10">
    <source>
        <dbReference type="Proteomes" id="UP000598146"/>
    </source>
</evidence>
<dbReference type="NCBIfam" id="TIGR02937">
    <property type="entry name" value="sigma70-ECF"/>
    <property type="match status" value="1"/>
</dbReference>
<dbReference type="Pfam" id="PF04542">
    <property type="entry name" value="Sigma70_r2"/>
    <property type="match status" value="1"/>
</dbReference>
<dbReference type="Gene3D" id="1.10.1740.10">
    <property type="match status" value="1"/>
</dbReference>
<dbReference type="SUPFAM" id="SSF88946">
    <property type="entry name" value="Sigma2 domain of RNA polymerase sigma factors"/>
    <property type="match status" value="1"/>
</dbReference>
<evidence type="ECO:0000256" key="4">
    <source>
        <dbReference type="ARBA" id="ARBA00023082"/>
    </source>
</evidence>
<dbReference type="Gene3D" id="1.10.10.10">
    <property type="entry name" value="Winged helix-like DNA-binding domain superfamily/Winged helix DNA-binding domain"/>
    <property type="match status" value="1"/>
</dbReference>
<evidence type="ECO:0000259" key="7">
    <source>
        <dbReference type="Pfam" id="PF08281"/>
    </source>
</evidence>
<protein>
    <submittedName>
        <fullName evidence="9">RNA polymerase subunit sigma-70</fullName>
        <ecNumber evidence="9">2.7.7.6</ecNumber>
    </submittedName>
</protein>
<evidence type="ECO:0000313" key="9">
    <source>
        <dbReference type="EMBL" id="MBG0564589.1"/>
    </source>
</evidence>
<keyword evidence="4" id="KW-0731">Sigma factor</keyword>
<accession>A0A931C9E2</accession>
<dbReference type="InterPro" id="IPR032710">
    <property type="entry name" value="NTF2-like_dom_sf"/>
</dbReference>
<evidence type="ECO:0000256" key="1">
    <source>
        <dbReference type="ARBA" id="ARBA00010641"/>
    </source>
</evidence>
<dbReference type="InterPro" id="IPR014305">
    <property type="entry name" value="RNA_pol_sigma-G_actinobac"/>
</dbReference>
<dbReference type="InterPro" id="IPR013325">
    <property type="entry name" value="RNA_pol_sigma_r2"/>
</dbReference>
<dbReference type="EC" id="2.7.7.6" evidence="9"/>
<keyword evidence="9" id="KW-0808">Transferase</keyword>
<reference evidence="9" key="1">
    <citation type="submission" date="2020-11" db="EMBL/GenBank/DDBJ databases">
        <title>Isolation and identification of active actinomycetes.</title>
        <authorList>
            <person name="Sun X."/>
        </authorList>
    </citation>
    <scope>NUCLEOTIDE SEQUENCE</scope>
    <source>
        <strain evidence="9">NEAU-A11</strain>
    </source>
</reference>